<protein>
    <submittedName>
        <fullName evidence="2">Dinucleotide-utilizing enzyme possibly involved in molybdopterin or thiamin biosynthesis</fullName>
    </submittedName>
</protein>
<dbReference type="eggNOG" id="COG0476">
    <property type="taxonomic scope" value="Bacteria"/>
</dbReference>
<gene>
    <name evidence="2" type="ordered locus">Oweho_3533</name>
</gene>
<dbReference type="Proteomes" id="UP000005631">
    <property type="component" value="Chromosome"/>
</dbReference>
<accession>G8R774</accession>
<name>G8R774_OWEHD</name>
<dbReference type="InterPro" id="IPR035985">
    <property type="entry name" value="Ubiquitin-activating_enz"/>
</dbReference>
<dbReference type="AlphaFoldDB" id="G8R774"/>
<dbReference type="GO" id="GO:0061503">
    <property type="term" value="F:tRNA threonylcarbamoyladenosine dehydratase"/>
    <property type="evidence" value="ECO:0007669"/>
    <property type="project" value="TreeGrafter"/>
</dbReference>
<dbReference type="InterPro" id="IPR000594">
    <property type="entry name" value="ThiF_NAD_FAD-bd"/>
</dbReference>
<evidence type="ECO:0000313" key="3">
    <source>
        <dbReference type="Proteomes" id="UP000005631"/>
    </source>
</evidence>
<dbReference type="Pfam" id="PF00899">
    <property type="entry name" value="ThiF"/>
    <property type="match status" value="1"/>
</dbReference>
<feature type="domain" description="THIF-type NAD/FAD binding fold" evidence="1">
    <location>
        <begin position="122"/>
        <end position="255"/>
    </location>
</feature>
<dbReference type="SUPFAM" id="SSF69572">
    <property type="entry name" value="Activating enzymes of the ubiquitin-like proteins"/>
    <property type="match status" value="1"/>
</dbReference>
<evidence type="ECO:0000259" key="1">
    <source>
        <dbReference type="Pfam" id="PF00899"/>
    </source>
</evidence>
<dbReference type="CDD" id="cd01483">
    <property type="entry name" value="E1_enzyme_family"/>
    <property type="match status" value="1"/>
</dbReference>
<dbReference type="EMBL" id="CP003156">
    <property type="protein sequence ID" value="AEV34481.1"/>
    <property type="molecule type" value="Genomic_DNA"/>
</dbReference>
<keyword evidence="3" id="KW-1185">Reference proteome</keyword>
<dbReference type="OrthoDB" id="9804286at2"/>
<reference evidence="2 3" key="1">
    <citation type="journal article" date="2012" name="Stand. Genomic Sci.">
        <title>Genome sequence of the orange-pigmented seawater bacterium Owenweeksia hongkongensis type strain (UST20020801(T)).</title>
        <authorList>
            <person name="Riedel T."/>
            <person name="Held B."/>
            <person name="Nolan M."/>
            <person name="Lucas S."/>
            <person name="Lapidus A."/>
            <person name="Tice H."/>
            <person name="Del Rio T.G."/>
            <person name="Cheng J.F."/>
            <person name="Han C."/>
            <person name="Tapia R."/>
            <person name="Goodwin L.A."/>
            <person name="Pitluck S."/>
            <person name="Liolios K."/>
            <person name="Mavromatis K."/>
            <person name="Pagani I."/>
            <person name="Ivanova N."/>
            <person name="Mikhailova N."/>
            <person name="Pati A."/>
            <person name="Chen A."/>
            <person name="Palaniappan K."/>
            <person name="Rohde M."/>
            <person name="Tindall B.J."/>
            <person name="Detter J.C."/>
            <person name="Goker M."/>
            <person name="Woyke T."/>
            <person name="Bristow J."/>
            <person name="Eisen J.A."/>
            <person name="Markowitz V."/>
            <person name="Hugenholtz P."/>
            <person name="Klenk H.P."/>
            <person name="Kyrpides N.C."/>
        </authorList>
    </citation>
    <scope>NUCLEOTIDE SEQUENCE</scope>
    <source>
        <strain evidence="3">DSM 17368 / JCM 12287 / NRRL B-23963</strain>
    </source>
</reference>
<dbReference type="InterPro" id="IPR045886">
    <property type="entry name" value="ThiF/MoeB/HesA"/>
</dbReference>
<sequence>MTKYSVSQGFEEDLLLLDKPDLSSYKPLVFGFKDKSALQKLLSEKRPEFHDQLKGQVMELNKIRNPQKKITAEEQELYYRKWMSEVDSVSYGLYVYYPWSNKLVHTVTKEEFIELRTSRNKHKITEDEQAKLGEATVGVIGLSVGQSVALTMAMERSFGTLRIADFDTLELTNLNRIRAGVSSMGLPKTIVVAREIAEIDPFLNVEIFNEGVTDSNIEDFFGKDKPLELLIEECDSLPIKILAREKAREMKIPVIMDTSDRGMIDVERFDKMENLPLLHGLCKVSGIKELMALDPKEQMEVMMGMVDFDNLSPRMKYSFGELGKSLSTWPQLASDVIAGGGNAAKIARMIVLGEDVPSKRYYFDVSDHMQISNEM</sequence>
<dbReference type="PANTHER" id="PTHR43267">
    <property type="entry name" value="TRNA THREONYLCARBAMOYLADENOSINE DEHYDRATASE"/>
    <property type="match status" value="1"/>
</dbReference>
<dbReference type="PATRIC" id="fig|926562.3.peg.3554"/>
<dbReference type="PANTHER" id="PTHR43267:SF3">
    <property type="entry name" value="THIF PROTEIN"/>
    <property type="match status" value="1"/>
</dbReference>
<proteinExistence type="predicted"/>
<dbReference type="HOGENOM" id="CLU_050514_0_0_10"/>
<evidence type="ECO:0000313" key="2">
    <source>
        <dbReference type="EMBL" id="AEV34481.1"/>
    </source>
</evidence>
<dbReference type="Gene3D" id="3.40.50.720">
    <property type="entry name" value="NAD(P)-binding Rossmann-like Domain"/>
    <property type="match status" value="1"/>
</dbReference>
<dbReference type="GO" id="GO:0008641">
    <property type="term" value="F:ubiquitin-like modifier activating enzyme activity"/>
    <property type="evidence" value="ECO:0007669"/>
    <property type="project" value="InterPro"/>
</dbReference>
<organism evidence="2 3">
    <name type="scientific">Owenweeksia hongkongensis (strain DSM 17368 / CIP 108786 / JCM 12287 / NRRL B-23963 / UST20020801)</name>
    <dbReference type="NCBI Taxonomy" id="926562"/>
    <lineage>
        <taxon>Bacteria</taxon>
        <taxon>Pseudomonadati</taxon>
        <taxon>Bacteroidota</taxon>
        <taxon>Flavobacteriia</taxon>
        <taxon>Flavobacteriales</taxon>
        <taxon>Owenweeksiaceae</taxon>
        <taxon>Owenweeksia</taxon>
    </lineage>
</organism>
<dbReference type="RefSeq" id="WP_014203828.1">
    <property type="nucleotide sequence ID" value="NC_016599.1"/>
</dbReference>
<dbReference type="GO" id="GO:0061504">
    <property type="term" value="P:cyclic threonylcarbamoyladenosine biosynthetic process"/>
    <property type="evidence" value="ECO:0007669"/>
    <property type="project" value="TreeGrafter"/>
</dbReference>
<dbReference type="KEGG" id="oho:Oweho_3533"/>
<dbReference type="STRING" id="926562.Oweho_3533"/>